<dbReference type="SMART" id="SM00490">
    <property type="entry name" value="HELICc"/>
    <property type="match status" value="1"/>
</dbReference>
<evidence type="ECO:0000256" key="3">
    <source>
        <dbReference type="ARBA" id="ARBA00022806"/>
    </source>
</evidence>
<evidence type="ECO:0000259" key="9">
    <source>
        <dbReference type="PROSITE" id="PS51192"/>
    </source>
</evidence>
<keyword evidence="4 7" id="KW-0067">ATP-binding</keyword>
<dbReference type="SMART" id="SM00487">
    <property type="entry name" value="DEXDc"/>
    <property type="match status" value="1"/>
</dbReference>
<dbReference type="GO" id="GO:0003724">
    <property type="term" value="F:RNA helicase activity"/>
    <property type="evidence" value="ECO:0007669"/>
    <property type="project" value="InterPro"/>
</dbReference>
<evidence type="ECO:0000259" key="11">
    <source>
        <dbReference type="PROSITE" id="PS51195"/>
    </source>
</evidence>
<evidence type="ECO:0000259" key="10">
    <source>
        <dbReference type="PROSITE" id="PS51194"/>
    </source>
</evidence>
<dbReference type="PROSITE" id="PS51195">
    <property type="entry name" value="Q_MOTIF"/>
    <property type="match status" value="1"/>
</dbReference>
<dbReference type="Pfam" id="PF00271">
    <property type="entry name" value="Helicase_C"/>
    <property type="match status" value="1"/>
</dbReference>
<evidence type="ECO:0000256" key="8">
    <source>
        <dbReference type="SAM" id="MobiDB-lite"/>
    </source>
</evidence>
<keyword evidence="2 7" id="KW-0378">Hydrolase</keyword>
<dbReference type="PANTHER" id="PTHR47959">
    <property type="entry name" value="ATP-DEPENDENT RNA HELICASE RHLE-RELATED"/>
    <property type="match status" value="1"/>
</dbReference>
<dbReference type="OrthoDB" id="9805696at2"/>
<evidence type="ECO:0008006" key="14">
    <source>
        <dbReference type="Google" id="ProtNLM"/>
    </source>
</evidence>
<evidence type="ECO:0000313" key="12">
    <source>
        <dbReference type="EMBL" id="OYQ37700.1"/>
    </source>
</evidence>
<evidence type="ECO:0000256" key="5">
    <source>
        <dbReference type="ARBA" id="ARBA00038437"/>
    </source>
</evidence>
<evidence type="ECO:0000256" key="4">
    <source>
        <dbReference type="ARBA" id="ARBA00022840"/>
    </source>
</evidence>
<feature type="compositionally biased region" description="Basic residues" evidence="8">
    <location>
        <begin position="556"/>
        <end position="575"/>
    </location>
</feature>
<dbReference type="Proteomes" id="UP000216998">
    <property type="component" value="Unassembled WGS sequence"/>
</dbReference>
<dbReference type="InterPro" id="IPR001650">
    <property type="entry name" value="Helicase_C-like"/>
</dbReference>
<feature type="domain" description="DEAD-box RNA helicase Q" evidence="11">
    <location>
        <begin position="37"/>
        <end position="65"/>
    </location>
</feature>
<comment type="caution">
    <text evidence="12">The sequence shown here is derived from an EMBL/GenBank/DDBJ whole genome shotgun (WGS) entry which is preliminary data.</text>
</comment>
<feature type="domain" description="Helicase C-terminal" evidence="10">
    <location>
        <begin position="271"/>
        <end position="423"/>
    </location>
</feature>
<dbReference type="PROSITE" id="PS51192">
    <property type="entry name" value="HELICASE_ATP_BIND_1"/>
    <property type="match status" value="1"/>
</dbReference>
<keyword evidence="13" id="KW-1185">Reference proteome</keyword>
<dbReference type="SUPFAM" id="SSF52540">
    <property type="entry name" value="P-loop containing nucleoside triphosphate hydrolases"/>
    <property type="match status" value="2"/>
</dbReference>
<dbReference type="AlphaFoldDB" id="A0A255ZAQ8"/>
<gene>
    <name evidence="12" type="ORF">CHU95_00605</name>
</gene>
<protein>
    <recommendedName>
        <fullName evidence="14">RNA helicase</fullName>
    </recommendedName>
</protein>
<keyword evidence="3 7" id="KW-0347">Helicase</keyword>
<feature type="region of interest" description="Disordered" evidence="8">
    <location>
        <begin position="401"/>
        <end position="624"/>
    </location>
</feature>
<dbReference type="GO" id="GO:0003676">
    <property type="term" value="F:nucleic acid binding"/>
    <property type="evidence" value="ECO:0007669"/>
    <property type="project" value="InterPro"/>
</dbReference>
<dbReference type="InterPro" id="IPR014014">
    <property type="entry name" value="RNA_helicase_DEAD_Q_motif"/>
</dbReference>
<dbReference type="InterPro" id="IPR044742">
    <property type="entry name" value="DEAD/DEAH_RhlB"/>
</dbReference>
<dbReference type="Pfam" id="PF00270">
    <property type="entry name" value="DEAD"/>
    <property type="match status" value="1"/>
</dbReference>
<feature type="compositionally biased region" description="Basic and acidic residues" evidence="8">
    <location>
        <begin position="454"/>
        <end position="506"/>
    </location>
</feature>
<dbReference type="InterPro" id="IPR027417">
    <property type="entry name" value="P-loop_NTPase"/>
</dbReference>
<dbReference type="GO" id="GO:0005524">
    <property type="term" value="F:ATP binding"/>
    <property type="evidence" value="ECO:0007669"/>
    <property type="project" value="UniProtKB-KW"/>
</dbReference>
<dbReference type="CDD" id="cd00268">
    <property type="entry name" value="DEADc"/>
    <property type="match status" value="1"/>
</dbReference>
<feature type="short sequence motif" description="Q motif" evidence="6">
    <location>
        <begin position="37"/>
        <end position="65"/>
    </location>
</feature>
<accession>A0A255ZAQ8</accession>
<feature type="domain" description="Helicase ATP-binding" evidence="9">
    <location>
        <begin position="68"/>
        <end position="243"/>
    </location>
</feature>
<name>A0A255ZAQ8_9PROT</name>
<proteinExistence type="inferred from homology"/>
<dbReference type="InterPro" id="IPR000629">
    <property type="entry name" value="RNA-helicase_DEAD-box_CS"/>
</dbReference>
<evidence type="ECO:0000256" key="7">
    <source>
        <dbReference type="RuleBase" id="RU000492"/>
    </source>
</evidence>
<keyword evidence="1 7" id="KW-0547">Nucleotide-binding</keyword>
<dbReference type="GO" id="GO:0005829">
    <property type="term" value="C:cytosol"/>
    <property type="evidence" value="ECO:0007669"/>
    <property type="project" value="TreeGrafter"/>
</dbReference>
<dbReference type="EMBL" id="NOXU01000011">
    <property type="protein sequence ID" value="OYQ37700.1"/>
    <property type="molecule type" value="Genomic_DNA"/>
</dbReference>
<comment type="similarity">
    <text evidence="5 7">Belongs to the DEAD box helicase family.</text>
</comment>
<sequence>MIPPSGIPCAPACVRTQEGPAVRSVWLCSKKARSLTITFSELALPAALMQAVAELGYVTPTPIQAQAIPAALEGKDVVASANTGTGKTAAFVLPALARIAASERQAGSWGPRVLVLTPTRELASQVLDQVRLLSKFGRIQTGTVLGGMPYRAQIEMLRRRADLIVATPGRLIDHLENGKVDLSCVEMLVLDEADRMLDMGFRDAVEQISNACPADRQTLLFTATLDRTAEKLASALTKDPVRVDVAGKAVTNTSIEQRWLRADGLDHKHKLLGRLLEDEAFGKGIIFMATKADCDVMADQLSEQGHRAMPLHGDMQQRERNRVVQWLRDGRINVLVATDVAARGIDISDLSHVINFDLPRVAEDYVHRIGRTGRAGATGVSYSLFTRHDRNLVRAIEQYTGQPHIQTTLPGLEPMPEPERSKYRPGGAGGHKPYGARSNQAGKPYGNKGGFGGQRREGGWGGERREGGYQGGGERREGGFRAERQDGGYQGGERREGGFRAERRDGGYQGGEQRSQSERLGGWQGERREAQPQGGDRPQRAWTPDASPVAGEARAPHPHKANPYKPHAGKGRPHGHGGEGRADFRDAGQGGEKRREFRGERQGEGRAEGREGGAAPLRRPFRQG</sequence>
<dbReference type="InterPro" id="IPR050079">
    <property type="entry name" value="DEAD_box_RNA_helicase"/>
</dbReference>
<evidence type="ECO:0000256" key="1">
    <source>
        <dbReference type="ARBA" id="ARBA00022741"/>
    </source>
</evidence>
<organism evidence="12 13">
    <name type="scientific">Niveispirillum lacus</name>
    <dbReference type="NCBI Taxonomy" id="1981099"/>
    <lineage>
        <taxon>Bacteria</taxon>
        <taxon>Pseudomonadati</taxon>
        <taxon>Pseudomonadota</taxon>
        <taxon>Alphaproteobacteria</taxon>
        <taxon>Rhodospirillales</taxon>
        <taxon>Azospirillaceae</taxon>
        <taxon>Niveispirillum</taxon>
    </lineage>
</organism>
<evidence type="ECO:0000256" key="2">
    <source>
        <dbReference type="ARBA" id="ARBA00022801"/>
    </source>
</evidence>
<dbReference type="InterPro" id="IPR011545">
    <property type="entry name" value="DEAD/DEAH_box_helicase_dom"/>
</dbReference>
<evidence type="ECO:0000256" key="6">
    <source>
        <dbReference type="PROSITE-ProRule" id="PRU00552"/>
    </source>
</evidence>
<dbReference type="InterPro" id="IPR014001">
    <property type="entry name" value="Helicase_ATP-bd"/>
</dbReference>
<evidence type="ECO:0000313" key="13">
    <source>
        <dbReference type="Proteomes" id="UP000216998"/>
    </source>
</evidence>
<feature type="compositionally biased region" description="Basic and acidic residues" evidence="8">
    <location>
        <begin position="576"/>
        <end position="611"/>
    </location>
</feature>
<dbReference type="Gene3D" id="3.40.50.300">
    <property type="entry name" value="P-loop containing nucleotide triphosphate hydrolases"/>
    <property type="match status" value="2"/>
</dbReference>
<dbReference type="PROSITE" id="PS51194">
    <property type="entry name" value="HELICASE_CTER"/>
    <property type="match status" value="1"/>
</dbReference>
<dbReference type="CDD" id="cd18787">
    <property type="entry name" value="SF2_C_DEAD"/>
    <property type="match status" value="1"/>
</dbReference>
<dbReference type="PANTHER" id="PTHR47959:SF17">
    <property type="entry name" value="ATP-DEPENDENT RNA HELICASE DEAD BOX FAMILY"/>
    <property type="match status" value="1"/>
</dbReference>
<dbReference type="GO" id="GO:0016787">
    <property type="term" value="F:hydrolase activity"/>
    <property type="evidence" value="ECO:0007669"/>
    <property type="project" value="UniProtKB-KW"/>
</dbReference>
<dbReference type="PROSITE" id="PS00039">
    <property type="entry name" value="DEAD_ATP_HELICASE"/>
    <property type="match status" value="1"/>
</dbReference>
<reference evidence="12 13" key="1">
    <citation type="submission" date="2017-07" db="EMBL/GenBank/DDBJ databases">
        <title>Niveispirillum cyanobacteriorum sp. nov., isolated from cyanobacterial aggregates in a eutrophic lake.</title>
        <authorList>
            <person name="Cai H."/>
        </authorList>
    </citation>
    <scope>NUCLEOTIDE SEQUENCE [LARGE SCALE GENOMIC DNA]</scope>
    <source>
        <strain evidence="13">TH1-14</strain>
    </source>
</reference>